<organism evidence="1 2">
    <name type="scientific">Chiloscyllium punctatum</name>
    <name type="common">Brownbanded bambooshark</name>
    <name type="synonym">Hemiscyllium punctatum</name>
    <dbReference type="NCBI Taxonomy" id="137246"/>
    <lineage>
        <taxon>Eukaryota</taxon>
        <taxon>Metazoa</taxon>
        <taxon>Chordata</taxon>
        <taxon>Craniata</taxon>
        <taxon>Vertebrata</taxon>
        <taxon>Chondrichthyes</taxon>
        <taxon>Elasmobranchii</taxon>
        <taxon>Galeomorphii</taxon>
        <taxon>Galeoidea</taxon>
        <taxon>Orectolobiformes</taxon>
        <taxon>Hemiscylliidae</taxon>
        <taxon>Chiloscyllium</taxon>
    </lineage>
</organism>
<dbReference type="AlphaFoldDB" id="A0A401RVB1"/>
<dbReference type="Proteomes" id="UP000287033">
    <property type="component" value="Unassembled WGS sequence"/>
</dbReference>
<proteinExistence type="predicted"/>
<name>A0A401RVB1_CHIPU</name>
<evidence type="ECO:0000313" key="2">
    <source>
        <dbReference type="Proteomes" id="UP000287033"/>
    </source>
</evidence>
<sequence length="72" mass="7867">MGHHHNMRVREITATAAAILFPRAPRGGRDRQAAWASVTSLVALPISQSGLRPIADRLRVMPLVFVGAHCKE</sequence>
<evidence type="ECO:0000313" key="1">
    <source>
        <dbReference type="EMBL" id="GCC22087.1"/>
    </source>
</evidence>
<keyword evidence="2" id="KW-1185">Reference proteome</keyword>
<protein>
    <submittedName>
        <fullName evidence="1">Uncharacterized protein</fullName>
    </submittedName>
</protein>
<gene>
    <name evidence="1" type="ORF">chiPu_0000472</name>
</gene>
<dbReference type="EMBL" id="BEZZ01000006">
    <property type="protein sequence ID" value="GCC22087.1"/>
    <property type="molecule type" value="Genomic_DNA"/>
</dbReference>
<comment type="caution">
    <text evidence="1">The sequence shown here is derived from an EMBL/GenBank/DDBJ whole genome shotgun (WGS) entry which is preliminary data.</text>
</comment>
<accession>A0A401RVB1</accession>
<reference evidence="1 2" key="1">
    <citation type="journal article" date="2018" name="Nat. Ecol. Evol.">
        <title>Shark genomes provide insights into elasmobranch evolution and the origin of vertebrates.</title>
        <authorList>
            <person name="Hara Y"/>
            <person name="Yamaguchi K"/>
            <person name="Onimaru K"/>
            <person name="Kadota M"/>
            <person name="Koyanagi M"/>
            <person name="Keeley SD"/>
            <person name="Tatsumi K"/>
            <person name="Tanaka K"/>
            <person name="Motone F"/>
            <person name="Kageyama Y"/>
            <person name="Nozu R"/>
            <person name="Adachi N"/>
            <person name="Nishimura O"/>
            <person name="Nakagawa R"/>
            <person name="Tanegashima C"/>
            <person name="Kiyatake I"/>
            <person name="Matsumoto R"/>
            <person name="Murakumo K"/>
            <person name="Nishida K"/>
            <person name="Terakita A"/>
            <person name="Kuratani S"/>
            <person name="Sato K"/>
            <person name="Hyodo S Kuraku.S."/>
        </authorList>
    </citation>
    <scope>NUCLEOTIDE SEQUENCE [LARGE SCALE GENOMIC DNA]</scope>
</reference>